<evidence type="ECO:0000313" key="1">
    <source>
        <dbReference type="EMBL" id="GGE29699.1"/>
    </source>
</evidence>
<evidence type="ECO:0000313" key="2">
    <source>
        <dbReference type="Proteomes" id="UP000628775"/>
    </source>
</evidence>
<protein>
    <submittedName>
        <fullName evidence="1">Uncharacterized protein</fullName>
    </submittedName>
</protein>
<proteinExistence type="predicted"/>
<accession>A0A8J2VGP9</accession>
<name>A0A8J2VGP9_9BACL</name>
<dbReference type="AlphaFoldDB" id="A0A8J2VGP9"/>
<comment type="caution">
    <text evidence="1">The sequence shown here is derived from an EMBL/GenBank/DDBJ whole genome shotgun (WGS) entry which is preliminary data.</text>
</comment>
<gene>
    <name evidence="1" type="ORF">GCM10011391_05290</name>
</gene>
<dbReference type="Proteomes" id="UP000628775">
    <property type="component" value="Unassembled WGS sequence"/>
</dbReference>
<organism evidence="1 2">
    <name type="scientific">Pullulanibacillus camelliae</name>
    <dbReference type="NCBI Taxonomy" id="1707096"/>
    <lineage>
        <taxon>Bacteria</taxon>
        <taxon>Bacillati</taxon>
        <taxon>Bacillota</taxon>
        <taxon>Bacilli</taxon>
        <taxon>Bacillales</taxon>
        <taxon>Sporolactobacillaceae</taxon>
        <taxon>Pullulanibacillus</taxon>
    </lineage>
</organism>
<dbReference type="EMBL" id="BMIR01000001">
    <property type="protein sequence ID" value="GGE29699.1"/>
    <property type="molecule type" value="Genomic_DNA"/>
</dbReference>
<keyword evidence="2" id="KW-1185">Reference proteome</keyword>
<reference evidence="1" key="2">
    <citation type="submission" date="2020-09" db="EMBL/GenBank/DDBJ databases">
        <authorList>
            <person name="Sun Q."/>
            <person name="Zhou Y."/>
        </authorList>
    </citation>
    <scope>NUCLEOTIDE SEQUENCE</scope>
    <source>
        <strain evidence="1">CGMCC 1.15371</strain>
    </source>
</reference>
<dbReference type="RefSeq" id="WP_188688587.1">
    <property type="nucleotide sequence ID" value="NZ_BMIR01000001.1"/>
</dbReference>
<reference evidence="1" key="1">
    <citation type="journal article" date="2014" name="Int. J. Syst. Evol. Microbiol.">
        <title>Complete genome sequence of Corynebacterium casei LMG S-19264T (=DSM 44701T), isolated from a smear-ripened cheese.</title>
        <authorList>
            <consortium name="US DOE Joint Genome Institute (JGI-PGF)"/>
            <person name="Walter F."/>
            <person name="Albersmeier A."/>
            <person name="Kalinowski J."/>
            <person name="Ruckert C."/>
        </authorList>
    </citation>
    <scope>NUCLEOTIDE SEQUENCE</scope>
    <source>
        <strain evidence="1">CGMCC 1.15371</strain>
    </source>
</reference>
<sequence length="171" mass="19801">MKIQAHIKPLTEENKPDNPLYRTLEIHMQRMGFLVPYREELNWTTDYETIELGEEQQLIDLQKLAAKNDGALLFFAKITKNTIYQQVICHPNKVGVYLPFHFETPFTVKVASQKYWVGSAPRLQNELKWLEIAMKSSGEEEVKAYWENLKTAVQTAIDRMSPIVLETEAAS</sequence>